<name>A0A562Q2V8_9PSED</name>
<dbReference type="EMBL" id="VLKY01000013">
    <property type="protein sequence ID" value="TWI51017.1"/>
    <property type="molecule type" value="Genomic_DNA"/>
</dbReference>
<evidence type="ECO:0000313" key="2">
    <source>
        <dbReference type="Proteomes" id="UP000316905"/>
    </source>
</evidence>
<keyword evidence="2" id="KW-1185">Reference proteome</keyword>
<comment type="caution">
    <text evidence="1">The sequence shown here is derived from an EMBL/GenBank/DDBJ whole genome shotgun (WGS) entry which is preliminary data.</text>
</comment>
<accession>A0A562Q2V8</accession>
<dbReference type="AlphaFoldDB" id="A0A562Q2V8"/>
<proteinExistence type="predicted"/>
<evidence type="ECO:0000313" key="1">
    <source>
        <dbReference type="EMBL" id="TWI51017.1"/>
    </source>
</evidence>
<dbReference type="Proteomes" id="UP000316905">
    <property type="component" value="Unassembled WGS sequence"/>
</dbReference>
<organism evidence="1 2">
    <name type="scientific">Pseudomonas duriflava</name>
    <dbReference type="NCBI Taxonomy" id="459528"/>
    <lineage>
        <taxon>Bacteria</taxon>
        <taxon>Pseudomonadati</taxon>
        <taxon>Pseudomonadota</taxon>
        <taxon>Gammaproteobacteria</taxon>
        <taxon>Pseudomonadales</taxon>
        <taxon>Pseudomonadaceae</taxon>
        <taxon>Pseudomonas</taxon>
    </lineage>
</organism>
<gene>
    <name evidence="1" type="ORF">IQ22_03719</name>
</gene>
<sequence length="83" mass="9669">MVFDAFEAVLEMPDVALLVADKMAEPGRQKSAENLKRSAFNDRCDWKSLARTPKRLTATQKQCKKLNRLAYENERKDLRSRIR</sequence>
<protein>
    <submittedName>
        <fullName evidence="1">Uncharacterized protein</fullName>
    </submittedName>
</protein>
<reference evidence="1 2" key="1">
    <citation type="journal article" date="2015" name="Stand. Genomic Sci.">
        <title>Genomic Encyclopedia of Bacterial and Archaeal Type Strains, Phase III: the genomes of soil and plant-associated and newly described type strains.</title>
        <authorList>
            <person name="Whitman W.B."/>
            <person name="Woyke T."/>
            <person name="Klenk H.P."/>
            <person name="Zhou Y."/>
            <person name="Lilburn T.G."/>
            <person name="Beck B.J."/>
            <person name="De Vos P."/>
            <person name="Vandamme P."/>
            <person name="Eisen J.A."/>
            <person name="Garrity G."/>
            <person name="Hugenholtz P."/>
            <person name="Kyrpides N.C."/>
        </authorList>
    </citation>
    <scope>NUCLEOTIDE SEQUENCE [LARGE SCALE GENOMIC DNA]</scope>
    <source>
        <strain evidence="1 2">CGMCC 1.6858</strain>
    </source>
</reference>